<dbReference type="SMART" id="SM00855">
    <property type="entry name" value="PGAM"/>
    <property type="match status" value="1"/>
</dbReference>
<dbReference type="GO" id="GO:0004081">
    <property type="term" value="F:bis(5'-nucleosyl)-tetraphosphatase (asymmetrical) activity"/>
    <property type="evidence" value="ECO:0007669"/>
    <property type="project" value="TreeGrafter"/>
</dbReference>
<keyword evidence="2 3" id="KW-0378">Hydrolase</keyword>
<evidence type="ECO:0000256" key="1">
    <source>
        <dbReference type="ARBA" id="ARBA00005582"/>
    </source>
</evidence>
<dbReference type="SUPFAM" id="SSF53254">
    <property type="entry name" value="Phosphoglycerate mutase-like"/>
    <property type="match status" value="1"/>
</dbReference>
<dbReference type="InterPro" id="IPR020476">
    <property type="entry name" value="Nudix_hydrolase"/>
</dbReference>
<dbReference type="AlphaFoldDB" id="A0A5Q6S4K4"/>
<dbReference type="InterPro" id="IPR029033">
    <property type="entry name" value="His_PPase_superfam"/>
</dbReference>
<dbReference type="Pfam" id="PF00300">
    <property type="entry name" value="His_Phos_1"/>
    <property type="match status" value="1"/>
</dbReference>
<accession>A0A5Q6S4K4</accession>
<dbReference type="Pfam" id="PF00293">
    <property type="entry name" value="NUDIX"/>
    <property type="match status" value="1"/>
</dbReference>
<dbReference type="InterPro" id="IPR000086">
    <property type="entry name" value="NUDIX_hydrolase_dom"/>
</dbReference>
<dbReference type="OrthoDB" id="4287477at2"/>
<dbReference type="GO" id="GO:0006754">
    <property type="term" value="P:ATP biosynthetic process"/>
    <property type="evidence" value="ECO:0007669"/>
    <property type="project" value="TreeGrafter"/>
</dbReference>
<dbReference type="InterPro" id="IPR015797">
    <property type="entry name" value="NUDIX_hydrolase-like_dom_sf"/>
</dbReference>
<evidence type="ECO:0000313" key="6">
    <source>
        <dbReference type="Proteomes" id="UP000307768"/>
    </source>
</evidence>
<comment type="similarity">
    <text evidence="1 3">Belongs to the Nudix hydrolase family.</text>
</comment>
<dbReference type="RefSeq" id="WP_149768498.1">
    <property type="nucleotide sequence ID" value="NZ_VDFQ02000001.1"/>
</dbReference>
<reference evidence="5 6" key="1">
    <citation type="submission" date="2019-09" db="EMBL/GenBank/DDBJ databases">
        <title>Mumia zhuanghuii sp. nov. isolated from the intestinal contents of plateau pika (Ochotona curzoniae) in the Qinghai-Tibet plateau of China.</title>
        <authorList>
            <person name="Tian Z."/>
        </authorList>
    </citation>
    <scope>NUCLEOTIDE SEQUENCE [LARGE SCALE GENOMIC DNA]</scope>
    <source>
        <strain evidence="6">350</strain>
    </source>
</reference>
<dbReference type="Gene3D" id="3.90.79.10">
    <property type="entry name" value="Nucleoside Triphosphate Pyrophosphohydrolase"/>
    <property type="match status" value="1"/>
</dbReference>
<dbReference type="InterPro" id="IPR051325">
    <property type="entry name" value="Nudix_hydrolase_domain"/>
</dbReference>
<dbReference type="PRINTS" id="PR00502">
    <property type="entry name" value="NUDIXFAMILY"/>
</dbReference>
<dbReference type="PROSITE" id="PS51462">
    <property type="entry name" value="NUDIX"/>
    <property type="match status" value="1"/>
</dbReference>
<dbReference type="InterPro" id="IPR020084">
    <property type="entry name" value="NUDIX_hydrolase_CS"/>
</dbReference>
<dbReference type="InterPro" id="IPR013078">
    <property type="entry name" value="His_Pase_superF_clade-1"/>
</dbReference>
<gene>
    <name evidence="5" type="ORF">FE697_005565</name>
</gene>
<sequence length="305" mass="33489">MSAPARMSAGALVWRPAHPGTKRELEVLLVHRPRHDDWTVPKGTVERGETRPAAAVREVEEETGVLARLGVPLIELEYEFAKGRLKNVAYWAGRPIGGNADAYVPNREIDAVAWVPLQKAAKHVSYDTDRMVLDAFLERMEAGSHRSRTLIVVRHASARSRSHWRKDALARPLTAEGKRDAHRLRSLLAAYAVRHVHSSGALRCVQTVAPYADAANRSITVDHRLDEPRDGGPVKNRPIAEAMAEDLARKQPVAVCGHRTVIPRMLAAAGVDAESVSADPLAPAGLVVVHHRRGEVHAVEHHAPH</sequence>
<organism evidence="5 6">
    <name type="scientific">Mumia zhuanghuii</name>
    <dbReference type="NCBI Taxonomy" id="2585211"/>
    <lineage>
        <taxon>Bacteria</taxon>
        <taxon>Bacillati</taxon>
        <taxon>Actinomycetota</taxon>
        <taxon>Actinomycetes</taxon>
        <taxon>Propionibacteriales</taxon>
        <taxon>Nocardioidaceae</taxon>
        <taxon>Mumia</taxon>
    </lineage>
</organism>
<dbReference type="CDD" id="cd07040">
    <property type="entry name" value="HP"/>
    <property type="match status" value="1"/>
</dbReference>
<dbReference type="PROSITE" id="PS00893">
    <property type="entry name" value="NUDIX_BOX"/>
    <property type="match status" value="1"/>
</dbReference>
<evidence type="ECO:0000259" key="4">
    <source>
        <dbReference type="PROSITE" id="PS51462"/>
    </source>
</evidence>
<name>A0A5Q6S4K4_9ACTN</name>
<dbReference type="PANTHER" id="PTHR21340:SF0">
    <property type="entry name" value="BIS(5'-NUCLEOSYL)-TETRAPHOSPHATASE [ASYMMETRICAL]"/>
    <property type="match status" value="1"/>
</dbReference>
<proteinExistence type="inferred from homology"/>
<dbReference type="GO" id="GO:0006167">
    <property type="term" value="P:AMP biosynthetic process"/>
    <property type="evidence" value="ECO:0007669"/>
    <property type="project" value="TreeGrafter"/>
</dbReference>
<evidence type="ECO:0000256" key="3">
    <source>
        <dbReference type="RuleBase" id="RU003476"/>
    </source>
</evidence>
<dbReference type="Gene3D" id="3.40.50.1240">
    <property type="entry name" value="Phosphoglycerate mutase-like"/>
    <property type="match status" value="1"/>
</dbReference>
<evidence type="ECO:0000313" key="5">
    <source>
        <dbReference type="EMBL" id="KAA1425323.1"/>
    </source>
</evidence>
<dbReference type="CDD" id="cd03673">
    <property type="entry name" value="NUDIX_Ap6A_hydrolase"/>
    <property type="match status" value="1"/>
</dbReference>
<dbReference type="Proteomes" id="UP000307768">
    <property type="component" value="Unassembled WGS sequence"/>
</dbReference>
<evidence type="ECO:0000256" key="2">
    <source>
        <dbReference type="ARBA" id="ARBA00022801"/>
    </source>
</evidence>
<dbReference type="PANTHER" id="PTHR21340">
    <property type="entry name" value="DIADENOSINE 5,5-P1,P4-TETRAPHOSPHATE PYROPHOSPHOHYDROLASE MUTT"/>
    <property type="match status" value="1"/>
</dbReference>
<dbReference type="EMBL" id="VDFQ02000001">
    <property type="protein sequence ID" value="KAA1425323.1"/>
    <property type="molecule type" value="Genomic_DNA"/>
</dbReference>
<feature type="domain" description="Nudix hydrolase" evidence="4">
    <location>
        <begin position="4"/>
        <end position="137"/>
    </location>
</feature>
<dbReference type="SUPFAM" id="SSF55811">
    <property type="entry name" value="Nudix"/>
    <property type="match status" value="1"/>
</dbReference>
<comment type="caution">
    <text evidence="5">The sequence shown here is derived from an EMBL/GenBank/DDBJ whole genome shotgun (WGS) entry which is preliminary data.</text>
</comment>
<protein>
    <submittedName>
        <fullName evidence="5">NUDIX hydrolase</fullName>
    </submittedName>
</protein>